<comment type="subcellular location">
    <subcellularLocation>
        <location evidence="1 11">Secreted</location>
    </subcellularLocation>
</comment>
<keyword evidence="8 11" id="KW-0063">Aspartyl esterase</keyword>
<comment type="catalytic activity">
    <reaction evidence="9 11">
        <text>[(1-&gt;4)-alpha-D-galacturonosyl methyl ester](n) + n H2O = [(1-&gt;4)-alpha-D-galacturonosyl](n) + n methanol + n H(+)</text>
        <dbReference type="Rhea" id="RHEA:22380"/>
        <dbReference type="Rhea" id="RHEA-COMP:14570"/>
        <dbReference type="Rhea" id="RHEA-COMP:14573"/>
        <dbReference type="ChEBI" id="CHEBI:15377"/>
        <dbReference type="ChEBI" id="CHEBI:15378"/>
        <dbReference type="ChEBI" id="CHEBI:17790"/>
        <dbReference type="ChEBI" id="CHEBI:140522"/>
        <dbReference type="ChEBI" id="CHEBI:140523"/>
        <dbReference type="EC" id="3.1.1.11"/>
    </reaction>
</comment>
<evidence type="ECO:0000256" key="9">
    <source>
        <dbReference type="ARBA" id="ARBA00047928"/>
    </source>
</evidence>
<reference evidence="13 14" key="1">
    <citation type="submission" date="2023-11" db="EMBL/GenBank/DDBJ databases">
        <title>An acidophilic fungus is an integral part of prey digestion in a carnivorous sundew plant.</title>
        <authorList>
            <person name="Tsai I.J."/>
        </authorList>
    </citation>
    <scope>NUCLEOTIDE SEQUENCE [LARGE SCALE GENOMIC DNA]</scope>
    <source>
        <strain evidence="13">169a</strain>
    </source>
</reference>
<evidence type="ECO:0000256" key="10">
    <source>
        <dbReference type="PROSITE-ProRule" id="PRU10040"/>
    </source>
</evidence>
<organism evidence="13 14">
    <name type="scientific">Acrodontium crateriforme</name>
    <dbReference type="NCBI Taxonomy" id="150365"/>
    <lineage>
        <taxon>Eukaryota</taxon>
        <taxon>Fungi</taxon>
        <taxon>Dikarya</taxon>
        <taxon>Ascomycota</taxon>
        <taxon>Pezizomycotina</taxon>
        <taxon>Dothideomycetes</taxon>
        <taxon>Dothideomycetidae</taxon>
        <taxon>Mycosphaerellales</taxon>
        <taxon>Teratosphaeriaceae</taxon>
        <taxon>Acrodontium</taxon>
    </lineage>
</organism>
<keyword evidence="5 11" id="KW-0964">Secreted</keyword>
<dbReference type="GO" id="GO:0030599">
    <property type="term" value="F:pectinesterase activity"/>
    <property type="evidence" value="ECO:0007669"/>
    <property type="project" value="UniProtKB-UniRule"/>
</dbReference>
<feature type="chain" id="PRO_5042667544" description="Pectinesterase" evidence="11">
    <location>
        <begin position="20"/>
        <end position="331"/>
    </location>
</feature>
<dbReference type="PANTHER" id="PTHR31321">
    <property type="entry name" value="ACYL-COA THIOESTER HYDROLASE YBHC-RELATED"/>
    <property type="match status" value="1"/>
</dbReference>
<protein>
    <recommendedName>
        <fullName evidence="4 11">Pectinesterase</fullName>
        <ecNumber evidence="4 11">3.1.1.11</ecNumber>
    </recommendedName>
</protein>
<dbReference type="InterPro" id="IPR033131">
    <property type="entry name" value="Pectinesterase_Asp_AS"/>
</dbReference>
<keyword evidence="14" id="KW-1185">Reference proteome</keyword>
<dbReference type="InterPro" id="IPR012334">
    <property type="entry name" value="Pectin_lyas_fold"/>
</dbReference>
<keyword evidence="6 11" id="KW-0732">Signal</keyword>
<feature type="signal peptide" evidence="11">
    <location>
        <begin position="1"/>
        <end position="19"/>
    </location>
</feature>
<dbReference type="GO" id="GO:0005576">
    <property type="term" value="C:extracellular region"/>
    <property type="evidence" value="ECO:0007669"/>
    <property type="project" value="UniProtKB-SubCell"/>
</dbReference>
<keyword evidence="11" id="KW-0961">Cell wall biogenesis/degradation</keyword>
<evidence type="ECO:0000256" key="5">
    <source>
        <dbReference type="ARBA" id="ARBA00022525"/>
    </source>
</evidence>
<sequence>MKVLTSFLSVLAFNALASARSRTTPPHGALQVGNGKYQTIQDAINALKSTTEEQSIFIHPGTYNGQVIVPQNLTGPLTIYGYTKDVDTYTANEVTITAAGNVKVDSSDDKTGTLRVESQHFKLYNIDVVNSLGPHGQALALSANAPNQGYYGCSFTGFQDTVLAESGSQLYARCYIEGATDFIFGQDANAWFEKCNIGVLPAGYGTITASGRSSKYSSSYYVINNSFIGAAPGRKVTKGAYYLGRPWGDWARVAVQHTNMTDVINPAGWSAWGTGADAMTDHAAFGEYENYGAGAEGHRASFSSTLKYPVKIEAVLGNDYASQEHIDTSYL</sequence>
<evidence type="ECO:0000256" key="8">
    <source>
        <dbReference type="ARBA" id="ARBA00023085"/>
    </source>
</evidence>
<dbReference type="InterPro" id="IPR011050">
    <property type="entry name" value="Pectin_lyase_fold/virulence"/>
</dbReference>
<dbReference type="GO" id="GO:0045490">
    <property type="term" value="P:pectin catabolic process"/>
    <property type="evidence" value="ECO:0007669"/>
    <property type="project" value="UniProtKB-UniRule"/>
</dbReference>
<dbReference type="PROSITE" id="PS00503">
    <property type="entry name" value="PECTINESTERASE_2"/>
    <property type="match status" value="1"/>
</dbReference>
<accession>A0AAQ3MAI4</accession>
<dbReference type="Gene3D" id="2.160.20.10">
    <property type="entry name" value="Single-stranded right-handed beta-helix, Pectin lyase-like"/>
    <property type="match status" value="1"/>
</dbReference>
<evidence type="ECO:0000256" key="6">
    <source>
        <dbReference type="ARBA" id="ARBA00022729"/>
    </source>
</evidence>
<comment type="similarity">
    <text evidence="3">Belongs to the pectinesterase family.</text>
</comment>
<dbReference type="Proteomes" id="UP001303373">
    <property type="component" value="Chromosome 10"/>
</dbReference>
<gene>
    <name evidence="13" type="ORF">R9X50_00611000</name>
</gene>
<dbReference type="GO" id="GO:0042545">
    <property type="term" value="P:cell wall modification"/>
    <property type="evidence" value="ECO:0007669"/>
    <property type="project" value="UniProtKB-UniRule"/>
</dbReference>
<evidence type="ECO:0000256" key="11">
    <source>
        <dbReference type="RuleBase" id="RU000589"/>
    </source>
</evidence>
<dbReference type="EMBL" id="CP138589">
    <property type="protein sequence ID" value="WPH03233.1"/>
    <property type="molecule type" value="Genomic_DNA"/>
</dbReference>
<evidence type="ECO:0000256" key="2">
    <source>
        <dbReference type="ARBA" id="ARBA00005184"/>
    </source>
</evidence>
<evidence type="ECO:0000259" key="12">
    <source>
        <dbReference type="Pfam" id="PF01095"/>
    </source>
</evidence>
<feature type="active site" evidence="10">
    <location>
        <position position="181"/>
    </location>
</feature>
<evidence type="ECO:0000256" key="4">
    <source>
        <dbReference type="ARBA" id="ARBA00013229"/>
    </source>
</evidence>
<name>A0AAQ3MAI4_9PEZI</name>
<dbReference type="PANTHER" id="PTHR31321:SF127">
    <property type="entry name" value="PECTINESTERASE"/>
    <property type="match status" value="1"/>
</dbReference>
<evidence type="ECO:0000256" key="7">
    <source>
        <dbReference type="ARBA" id="ARBA00022801"/>
    </source>
</evidence>
<proteinExistence type="inferred from homology"/>
<dbReference type="AlphaFoldDB" id="A0AAQ3MAI4"/>
<dbReference type="InterPro" id="IPR000070">
    <property type="entry name" value="Pectinesterase_cat"/>
</dbReference>
<dbReference type="Pfam" id="PF01095">
    <property type="entry name" value="Pectinesterase"/>
    <property type="match status" value="1"/>
</dbReference>
<evidence type="ECO:0000256" key="3">
    <source>
        <dbReference type="ARBA" id="ARBA00008891"/>
    </source>
</evidence>
<keyword evidence="7 11" id="KW-0378">Hydrolase</keyword>
<feature type="domain" description="Pectinesterase catalytic" evidence="12">
    <location>
        <begin position="32"/>
        <end position="300"/>
    </location>
</feature>
<dbReference type="FunFam" id="2.160.20.10:FF:000014">
    <property type="entry name" value="Pectinesterase"/>
    <property type="match status" value="1"/>
</dbReference>
<evidence type="ECO:0000313" key="13">
    <source>
        <dbReference type="EMBL" id="WPH03233.1"/>
    </source>
</evidence>
<evidence type="ECO:0000256" key="1">
    <source>
        <dbReference type="ARBA" id="ARBA00004613"/>
    </source>
</evidence>
<dbReference type="EC" id="3.1.1.11" evidence="4 11"/>
<comment type="pathway">
    <text evidence="2 11">Glycan metabolism; pectin degradation; 2-dehydro-3-deoxy-D-gluconate from pectin: step 1/5.</text>
</comment>
<evidence type="ECO:0000313" key="14">
    <source>
        <dbReference type="Proteomes" id="UP001303373"/>
    </source>
</evidence>
<comment type="function">
    <text evidence="11">Involved in maceration and soft-rotting of plant tissue.</text>
</comment>
<dbReference type="SUPFAM" id="SSF51126">
    <property type="entry name" value="Pectin lyase-like"/>
    <property type="match status" value="1"/>
</dbReference>